<protein>
    <submittedName>
        <fullName evidence="2">Uncharacterized protein</fullName>
    </submittedName>
</protein>
<proteinExistence type="predicted"/>
<dbReference type="EMBL" id="KK914693">
    <property type="protein sequence ID" value="KDP30341.1"/>
    <property type="molecule type" value="Genomic_DNA"/>
</dbReference>
<name>A0A067K299_JATCU</name>
<dbReference type="Proteomes" id="UP000027138">
    <property type="component" value="Unassembled WGS sequence"/>
</dbReference>
<gene>
    <name evidence="2" type="ORF">JCGZ_17488</name>
</gene>
<evidence type="ECO:0000256" key="1">
    <source>
        <dbReference type="SAM" id="MobiDB-lite"/>
    </source>
</evidence>
<dbReference type="AlphaFoldDB" id="A0A067K299"/>
<organism evidence="2 3">
    <name type="scientific">Jatropha curcas</name>
    <name type="common">Barbados nut</name>
    <dbReference type="NCBI Taxonomy" id="180498"/>
    <lineage>
        <taxon>Eukaryota</taxon>
        <taxon>Viridiplantae</taxon>
        <taxon>Streptophyta</taxon>
        <taxon>Embryophyta</taxon>
        <taxon>Tracheophyta</taxon>
        <taxon>Spermatophyta</taxon>
        <taxon>Magnoliopsida</taxon>
        <taxon>eudicotyledons</taxon>
        <taxon>Gunneridae</taxon>
        <taxon>Pentapetalae</taxon>
        <taxon>rosids</taxon>
        <taxon>fabids</taxon>
        <taxon>Malpighiales</taxon>
        <taxon>Euphorbiaceae</taxon>
        <taxon>Crotonoideae</taxon>
        <taxon>Jatropheae</taxon>
        <taxon>Jatropha</taxon>
    </lineage>
</organism>
<accession>A0A067K299</accession>
<reference evidence="2 3" key="1">
    <citation type="journal article" date="2014" name="PLoS ONE">
        <title>Global Analysis of Gene Expression Profiles in Physic Nut (Jatropha curcas L.) Seedlings Exposed to Salt Stress.</title>
        <authorList>
            <person name="Zhang L."/>
            <person name="Zhang C."/>
            <person name="Wu P."/>
            <person name="Chen Y."/>
            <person name="Li M."/>
            <person name="Jiang H."/>
            <person name="Wu G."/>
        </authorList>
    </citation>
    <scope>NUCLEOTIDE SEQUENCE [LARGE SCALE GENOMIC DNA]</scope>
    <source>
        <strain evidence="3">cv. GZQX0401</strain>
        <tissue evidence="2">Young leaves</tissue>
    </source>
</reference>
<keyword evidence="3" id="KW-1185">Reference proteome</keyword>
<evidence type="ECO:0000313" key="3">
    <source>
        <dbReference type="Proteomes" id="UP000027138"/>
    </source>
</evidence>
<evidence type="ECO:0000313" key="2">
    <source>
        <dbReference type="EMBL" id="KDP30341.1"/>
    </source>
</evidence>
<feature type="compositionally biased region" description="Polar residues" evidence="1">
    <location>
        <begin position="7"/>
        <end position="22"/>
    </location>
</feature>
<feature type="region of interest" description="Disordered" evidence="1">
    <location>
        <begin position="1"/>
        <end position="30"/>
    </location>
</feature>
<sequence>MRKGTSKETQQTPTPRHSTRVANKSKPLSRLQLDEPKVILDYSKVPNPHLVETSNVDATPQRTFMTGCSPSTSSTSRDTFRIDVTPLGCTSLAPTPPAPPIIITEIEHPLSELDFSFLNDFPVSSASSLGQPSPASVKAAKESKVKDPLALPIGRITRACATKLLAALNAFVEEQVILELQDHNYARCGIELEEALKFIMVLEACKEEAAH</sequence>